<evidence type="ECO:0000256" key="7">
    <source>
        <dbReference type="ARBA" id="ARBA00022827"/>
    </source>
</evidence>
<evidence type="ECO:0000313" key="15">
    <source>
        <dbReference type="Proteomes" id="UP000321638"/>
    </source>
</evidence>
<protein>
    <recommendedName>
        <fullName evidence="4 10">L-aspartate oxidase</fullName>
        <ecNumber evidence="4 10">1.4.3.16</ecNumber>
    </recommendedName>
</protein>
<dbReference type="InterPro" id="IPR037099">
    <property type="entry name" value="Fum_R/Succ_DH_flav-like_C_sf"/>
</dbReference>
<comment type="function">
    <text evidence="11">Catalyzes the oxidation of L-aspartate to iminoaspartate.</text>
</comment>
<gene>
    <name evidence="14" type="ORF">FHP25_30640</name>
</gene>
<dbReference type="Gene3D" id="1.20.58.100">
    <property type="entry name" value="Fumarate reductase/succinate dehydrogenase flavoprotein-like, C-terminal domain"/>
    <property type="match status" value="1"/>
</dbReference>
<dbReference type="Gene3D" id="3.50.50.60">
    <property type="entry name" value="FAD/NAD(P)-binding domain"/>
    <property type="match status" value="1"/>
</dbReference>
<dbReference type="SUPFAM" id="SSF56425">
    <property type="entry name" value="Succinate dehydrogenase/fumarate reductase flavoprotein, catalytic domain"/>
    <property type="match status" value="1"/>
</dbReference>
<dbReference type="EMBL" id="VDUZ01000045">
    <property type="protein sequence ID" value="TXL71324.1"/>
    <property type="molecule type" value="Genomic_DNA"/>
</dbReference>
<keyword evidence="15" id="KW-1185">Reference proteome</keyword>
<evidence type="ECO:0000256" key="3">
    <source>
        <dbReference type="ARBA" id="ARBA00008562"/>
    </source>
</evidence>
<feature type="domain" description="FAD-dependent oxidoreductase 2 FAD-binding" evidence="12">
    <location>
        <begin position="12"/>
        <end position="379"/>
    </location>
</feature>
<evidence type="ECO:0000259" key="13">
    <source>
        <dbReference type="Pfam" id="PF02910"/>
    </source>
</evidence>
<name>A0A5C8PD79_9HYPH</name>
<evidence type="ECO:0000256" key="4">
    <source>
        <dbReference type="ARBA" id="ARBA00012173"/>
    </source>
</evidence>
<dbReference type="InterPro" id="IPR015939">
    <property type="entry name" value="Fum_Rdtase/Succ_DH_flav-like_C"/>
</dbReference>
<evidence type="ECO:0000256" key="11">
    <source>
        <dbReference type="RuleBase" id="RU362049"/>
    </source>
</evidence>
<dbReference type="EC" id="1.4.3.16" evidence="4 10"/>
<dbReference type="PANTHER" id="PTHR42716">
    <property type="entry name" value="L-ASPARTATE OXIDASE"/>
    <property type="match status" value="1"/>
</dbReference>
<keyword evidence="6 11" id="KW-0662">Pyridine nucleotide biosynthesis</keyword>
<evidence type="ECO:0000256" key="9">
    <source>
        <dbReference type="ARBA" id="ARBA00048305"/>
    </source>
</evidence>
<evidence type="ECO:0000313" key="14">
    <source>
        <dbReference type="EMBL" id="TXL71324.1"/>
    </source>
</evidence>
<evidence type="ECO:0000259" key="12">
    <source>
        <dbReference type="Pfam" id="PF00890"/>
    </source>
</evidence>
<dbReference type="NCBIfam" id="NF005701">
    <property type="entry name" value="PRK07512.1"/>
    <property type="match status" value="1"/>
</dbReference>
<dbReference type="GO" id="GO:0008734">
    <property type="term" value="F:L-aspartate oxidase activity"/>
    <property type="evidence" value="ECO:0007669"/>
    <property type="project" value="UniProtKB-UniRule"/>
</dbReference>
<evidence type="ECO:0000256" key="2">
    <source>
        <dbReference type="ARBA" id="ARBA00004950"/>
    </source>
</evidence>
<evidence type="ECO:0000256" key="10">
    <source>
        <dbReference type="NCBIfam" id="TIGR00551"/>
    </source>
</evidence>
<organism evidence="14 15">
    <name type="scientific">Vineibacter terrae</name>
    <dbReference type="NCBI Taxonomy" id="2586908"/>
    <lineage>
        <taxon>Bacteria</taxon>
        <taxon>Pseudomonadati</taxon>
        <taxon>Pseudomonadota</taxon>
        <taxon>Alphaproteobacteria</taxon>
        <taxon>Hyphomicrobiales</taxon>
        <taxon>Vineibacter</taxon>
    </lineage>
</organism>
<dbReference type="RefSeq" id="WP_147850812.1">
    <property type="nucleotide sequence ID" value="NZ_VDUZ01000045.1"/>
</dbReference>
<dbReference type="UniPathway" id="UPA00253">
    <property type="reaction ID" value="UER00326"/>
</dbReference>
<comment type="similarity">
    <text evidence="3 11">Belongs to the FAD-dependent oxidoreductase 2 family. NadB subfamily.</text>
</comment>
<dbReference type="PANTHER" id="PTHR42716:SF2">
    <property type="entry name" value="L-ASPARTATE OXIDASE, CHLOROPLASTIC"/>
    <property type="match status" value="1"/>
</dbReference>
<dbReference type="GO" id="GO:0005737">
    <property type="term" value="C:cytoplasm"/>
    <property type="evidence" value="ECO:0007669"/>
    <property type="project" value="UniProtKB-SubCell"/>
</dbReference>
<dbReference type="GO" id="GO:0034628">
    <property type="term" value="P:'de novo' NAD+ biosynthetic process from L-aspartate"/>
    <property type="evidence" value="ECO:0007669"/>
    <property type="project" value="TreeGrafter"/>
</dbReference>
<dbReference type="AlphaFoldDB" id="A0A5C8PD79"/>
<keyword evidence="5 11" id="KW-0285">Flavoprotein</keyword>
<reference evidence="14 15" key="1">
    <citation type="submission" date="2019-06" db="EMBL/GenBank/DDBJ databases">
        <title>New taxonomy in bacterial strain CC-CFT640, isolated from vineyard.</title>
        <authorList>
            <person name="Lin S.-Y."/>
            <person name="Tsai C.-F."/>
            <person name="Young C.-C."/>
        </authorList>
    </citation>
    <scope>NUCLEOTIDE SEQUENCE [LARGE SCALE GENOMIC DNA]</scope>
    <source>
        <strain evidence="14 15">CC-CFT640</strain>
    </source>
</reference>
<dbReference type="Pfam" id="PF00890">
    <property type="entry name" value="FAD_binding_2"/>
    <property type="match status" value="1"/>
</dbReference>
<dbReference type="Proteomes" id="UP000321638">
    <property type="component" value="Unassembled WGS sequence"/>
</dbReference>
<dbReference type="FunFam" id="3.90.700.10:FF:000002">
    <property type="entry name" value="L-aspartate oxidase"/>
    <property type="match status" value="1"/>
</dbReference>
<evidence type="ECO:0000256" key="1">
    <source>
        <dbReference type="ARBA" id="ARBA00001974"/>
    </source>
</evidence>
<comment type="pathway">
    <text evidence="2 11">Cofactor biosynthesis; NAD(+) biosynthesis; iminoaspartate from L-aspartate (oxidase route): step 1/1.</text>
</comment>
<dbReference type="PRINTS" id="PR00368">
    <property type="entry name" value="FADPNR"/>
</dbReference>
<comment type="catalytic activity">
    <reaction evidence="9">
        <text>L-aspartate + O2 = iminosuccinate + H2O2</text>
        <dbReference type="Rhea" id="RHEA:25876"/>
        <dbReference type="ChEBI" id="CHEBI:15379"/>
        <dbReference type="ChEBI" id="CHEBI:16240"/>
        <dbReference type="ChEBI" id="CHEBI:29991"/>
        <dbReference type="ChEBI" id="CHEBI:77875"/>
        <dbReference type="EC" id="1.4.3.16"/>
    </reaction>
    <physiologicalReaction direction="left-to-right" evidence="9">
        <dbReference type="Rhea" id="RHEA:25877"/>
    </physiologicalReaction>
</comment>
<accession>A0A5C8PD79</accession>
<keyword evidence="7 11" id="KW-0274">FAD</keyword>
<dbReference type="InterPro" id="IPR027477">
    <property type="entry name" value="Succ_DH/fumarate_Rdtase_cat_sf"/>
</dbReference>
<dbReference type="SUPFAM" id="SSF46977">
    <property type="entry name" value="Succinate dehydrogenase/fumarate reductase flavoprotein C-terminal domain"/>
    <property type="match status" value="1"/>
</dbReference>
<dbReference type="NCBIfam" id="TIGR00551">
    <property type="entry name" value="nadB"/>
    <property type="match status" value="1"/>
</dbReference>
<evidence type="ECO:0000256" key="8">
    <source>
        <dbReference type="ARBA" id="ARBA00023002"/>
    </source>
</evidence>
<dbReference type="Gene3D" id="3.90.700.10">
    <property type="entry name" value="Succinate dehydrogenase/fumarate reductase flavoprotein, catalytic domain"/>
    <property type="match status" value="1"/>
</dbReference>
<feature type="domain" description="Fumarate reductase/succinate dehydrogenase flavoprotein-like C-terminal" evidence="13">
    <location>
        <begin position="459"/>
        <end position="492"/>
    </location>
</feature>
<dbReference type="InterPro" id="IPR036188">
    <property type="entry name" value="FAD/NAD-bd_sf"/>
</dbReference>
<evidence type="ECO:0000256" key="5">
    <source>
        <dbReference type="ARBA" id="ARBA00022630"/>
    </source>
</evidence>
<dbReference type="OrthoDB" id="9806724at2"/>
<comment type="cofactor">
    <cofactor evidence="1 11">
        <name>FAD</name>
        <dbReference type="ChEBI" id="CHEBI:57692"/>
    </cofactor>
</comment>
<dbReference type="SUPFAM" id="SSF51905">
    <property type="entry name" value="FAD/NAD(P)-binding domain"/>
    <property type="match status" value="1"/>
</dbReference>
<keyword evidence="8 11" id="KW-0560">Oxidoreductase</keyword>
<evidence type="ECO:0000256" key="6">
    <source>
        <dbReference type="ARBA" id="ARBA00022642"/>
    </source>
</evidence>
<dbReference type="InterPro" id="IPR005288">
    <property type="entry name" value="NadB"/>
</dbReference>
<dbReference type="InterPro" id="IPR003953">
    <property type="entry name" value="FAD-dep_OxRdtase_2_FAD-bd"/>
</dbReference>
<comment type="subcellular location">
    <subcellularLocation>
        <location evidence="11">Cytoplasm</location>
    </subcellularLocation>
</comment>
<comment type="caution">
    <text evidence="14">The sequence shown here is derived from an EMBL/GenBank/DDBJ whole genome shotgun (WGS) entry which is preliminary data.</text>
</comment>
<proteinExistence type="inferred from homology"/>
<dbReference type="Pfam" id="PF02910">
    <property type="entry name" value="Succ_DH_flav_C"/>
    <property type="match status" value="1"/>
</dbReference>
<sequence length="519" mass="53159">MSDDVSTRRAGVVVVGAGIGGLATALRLAPMPVTVLSAAFLGEGVASAWAQGGIAAACGDDDHPGLHADDTIAAAGGIADPAIVDVVTRAAPGCIDDLVALGVRFDRDAAGRLRLGREGGHHRHRIVHAAGDATGGEIMRALLAAARAAPSITLVEAAIAEEILVEDGRLQGVIARCGGSAVLFTADAVVLATGGLGGLYRHTSNPVTARGRGVALAARAGAVLADLEFVQFHPTALDIGRDPMPLVTEAVRGEGAVLVDDAGLPIMSGLHPLADLAPRDVVARAVWRKRQAGGRVYLDARAAVGAAFPERFPTVTAACRAAGIDPVAAPIPVAPAAHYHMGGVAVDIDGRSTLPGLWAVGEVAATGLHGANRLASNSLLEALVFANRLADDIKGTPPDAARRAPRPRLTLGMDVDESAAMLRLRHRMDTCVGVERDASGLRLAIDDIGSLRRTAASGTLADAALVAELVATAALRRCETRGGHCRVDHPDAAPAARSRLTLRDIAPAKTKDRVKEVVS</sequence>